<dbReference type="EMBL" id="FNHB01000004">
    <property type="protein sequence ID" value="SDM40672.1"/>
    <property type="molecule type" value="Genomic_DNA"/>
</dbReference>
<dbReference type="CDD" id="cd03214">
    <property type="entry name" value="ABC_Iron-Siderophores_B12_Hemin"/>
    <property type="match status" value="1"/>
</dbReference>
<evidence type="ECO:0000256" key="6">
    <source>
        <dbReference type="ARBA" id="ARBA00022840"/>
    </source>
</evidence>
<evidence type="ECO:0000256" key="5">
    <source>
        <dbReference type="ARBA" id="ARBA00022741"/>
    </source>
</evidence>
<gene>
    <name evidence="11" type="ORF">SAMN04488502_104163</name>
</gene>
<dbReference type="GO" id="GO:0006826">
    <property type="term" value="P:iron ion transport"/>
    <property type="evidence" value="ECO:0007669"/>
    <property type="project" value="UniProtKB-KW"/>
</dbReference>
<keyword evidence="3" id="KW-1003">Cell membrane</keyword>
<evidence type="ECO:0000256" key="4">
    <source>
        <dbReference type="ARBA" id="ARBA00022496"/>
    </source>
</evidence>
<dbReference type="InterPro" id="IPR003593">
    <property type="entry name" value="AAA+_ATPase"/>
</dbReference>
<evidence type="ECO:0000256" key="7">
    <source>
        <dbReference type="ARBA" id="ARBA00023004"/>
    </source>
</evidence>
<dbReference type="PANTHER" id="PTHR42771:SF2">
    <property type="entry name" value="IRON(3+)-HYDROXAMATE IMPORT ATP-BINDING PROTEIN FHUC"/>
    <property type="match status" value="1"/>
</dbReference>
<dbReference type="GO" id="GO:0016887">
    <property type="term" value="F:ATP hydrolysis activity"/>
    <property type="evidence" value="ECO:0007669"/>
    <property type="project" value="InterPro"/>
</dbReference>
<keyword evidence="5" id="KW-0547">Nucleotide-binding</keyword>
<evidence type="ECO:0000313" key="12">
    <source>
        <dbReference type="Proteomes" id="UP000214880"/>
    </source>
</evidence>
<keyword evidence="2" id="KW-0813">Transport</keyword>
<evidence type="ECO:0000256" key="8">
    <source>
        <dbReference type="ARBA" id="ARBA00023065"/>
    </source>
</evidence>
<dbReference type="SMART" id="SM00382">
    <property type="entry name" value="AAA"/>
    <property type="match status" value="1"/>
</dbReference>
<dbReference type="SUPFAM" id="SSF52540">
    <property type="entry name" value="P-loop containing nucleoside triphosphate hydrolases"/>
    <property type="match status" value="1"/>
</dbReference>
<keyword evidence="7" id="KW-0408">Iron</keyword>
<dbReference type="GO" id="GO:0005886">
    <property type="term" value="C:plasma membrane"/>
    <property type="evidence" value="ECO:0007669"/>
    <property type="project" value="UniProtKB-SubCell"/>
</dbReference>
<evidence type="ECO:0000259" key="10">
    <source>
        <dbReference type="PROSITE" id="PS50893"/>
    </source>
</evidence>
<evidence type="ECO:0000256" key="9">
    <source>
        <dbReference type="ARBA" id="ARBA00023136"/>
    </source>
</evidence>
<keyword evidence="8" id="KW-0406">Ion transport</keyword>
<dbReference type="Pfam" id="PF00005">
    <property type="entry name" value="ABC_tran"/>
    <property type="match status" value="1"/>
</dbReference>
<organism evidence="11 12">
    <name type="scientific">Dendrosporobacter quercicolus</name>
    <dbReference type="NCBI Taxonomy" id="146817"/>
    <lineage>
        <taxon>Bacteria</taxon>
        <taxon>Bacillati</taxon>
        <taxon>Bacillota</taxon>
        <taxon>Negativicutes</taxon>
        <taxon>Selenomonadales</taxon>
        <taxon>Sporomusaceae</taxon>
        <taxon>Dendrosporobacter</taxon>
    </lineage>
</organism>
<evidence type="ECO:0000256" key="1">
    <source>
        <dbReference type="ARBA" id="ARBA00004202"/>
    </source>
</evidence>
<dbReference type="InterPro" id="IPR051535">
    <property type="entry name" value="Siderophore_ABC-ATPase"/>
</dbReference>
<reference evidence="11 12" key="1">
    <citation type="submission" date="2016-10" db="EMBL/GenBank/DDBJ databases">
        <authorList>
            <person name="de Groot N.N."/>
        </authorList>
    </citation>
    <scope>NUCLEOTIDE SEQUENCE [LARGE SCALE GENOMIC DNA]</scope>
    <source>
        <strain evidence="11 12">DSM 1736</strain>
    </source>
</reference>
<name>A0A1G9SZ61_9FIRM</name>
<dbReference type="FunFam" id="3.40.50.300:FF:000134">
    <property type="entry name" value="Iron-enterobactin ABC transporter ATP-binding protein"/>
    <property type="match status" value="1"/>
</dbReference>
<keyword evidence="12" id="KW-1185">Reference proteome</keyword>
<dbReference type="InterPro" id="IPR003439">
    <property type="entry name" value="ABC_transporter-like_ATP-bd"/>
</dbReference>
<dbReference type="GO" id="GO:0005524">
    <property type="term" value="F:ATP binding"/>
    <property type="evidence" value="ECO:0007669"/>
    <property type="project" value="UniProtKB-KW"/>
</dbReference>
<dbReference type="AlphaFoldDB" id="A0A1G9SZ61"/>
<dbReference type="InterPro" id="IPR027417">
    <property type="entry name" value="P-loop_NTPase"/>
</dbReference>
<dbReference type="RefSeq" id="WP_092072357.1">
    <property type="nucleotide sequence ID" value="NZ_FNHB01000004.1"/>
</dbReference>
<comment type="subcellular location">
    <subcellularLocation>
        <location evidence="1">Cell membrane</location>
        <topology evidence="1">Peripheral membrane protein</topology>
    </subcellularLocation>
</comment>
<dbReference type="OrthoDB" id="9799337at2"/>
<dbReference type="STRING" id="146817.SAMN04488502_104163"/>
<keyword evidence="6 11" id="KW-0067">ATP-binding</keyword>
<dbReference type="PANTHER" id="PTHR42771">
    <property type="entry name" value="IRON(3+)-HYDROXAMATE IMPORT ATP-BINDING PROTEIN FHUC"/>
    <property type="match status" value="1"/>
</dbReference>
<keyword evidence="9" id="KW-0472">Membrane</keyword>
<dbReference type="PROSITE" id="PS00211">
    <property type="entry name" value="ABC_TRANSPORTER_1"/>
    <property type="match status" value="1"/>
</dbReference>
<dbReference type="PROSITE" id="PS50893">
    <property type="entry name" value="ABC_TRANSPORTER_2"/>
    <property type="match status" value="1"/>
</dbReference>
<accession>A0A1G9SZ61</accession>
<proteinExistence type="predicted"/>
<evidence type="ECO:0000256" key="3">
    <source>
        <dbReference type="ARBA" id="ARBA00022475"/>
    </source>
</evidence>
<dbReference type="Gene3D" id="3.40.50.300">
    <property type="entry name" value="P-loop containing nucleotide triphosphate hydrolases"/>
    <property type="match status" value="1"/>
</dbReference>
<feature type="domain" description="ABC transporter" evidence="10">
    <location>
        <begin position="5"/>
        <end position="241"/>
    </location>
</feature>
<evidence type="ECO:0000313" key="11">
    <source>
        <dbReference type="EMBL" id="SDM40672.1"/>
    </source>
</evidence>
<dbReference type="Proteomes" id="UP000214880">
    <property type="component" value="Unassembled WGS sequence"/>
</dbReference>
<dbReference type="InterPro" id="IPR017871">
    <property type="entry name" value="ABC_transporter-like_CS"/>
</dbReference>
<protein>
    <submittedName>
        <fullName evidence="11">Iron complex transport system ATP-binding protein</fullName>
    </submittedName>
</protein>
<keyword evidence="4" id="KW-0410">Iron transport</keyword>
<evidence type="ECO:0000256" key="2">
    <source>
        <dbReference type="ARBA" id="ARBA00022448"/>
    </source>
</evidence>
<sequence length="268" mass="29368">MNDTLEAKGVKLGYGGKVIIEQMQLAIDQPEIISIIGPNGSGKSTLLKALSRLLTPLAGCVLLNGRDIHQLPPREVAKTMAILPQSVQAPGDMTVCDLVAYGRMPYQRMFEQISTEDEACIAAALAATGMEKMLHRRLDSLSGGERQRAWLAMALAQQPRILLLDEPTTYLDIHHQLELMKLVRSLHQDRRLTVVMVLHDLNHAARFSQRLIAVKDGRIFADGSVPEIFTAENLKALYGVEATVMAIEQGGSSHLVCFPHDSCLPQGA</sequence>